<dbReference type="Gene3D" id="3.40.1710.10">
    <property type="entry name" value="abc type-2 transporter like domain"/>
    <property type="match status" value="1"/>
</dbReference>
<keyword evidence="7 8" id="KW-0472">Membrane</keyword>
<dbReference type="GO" id="GO:0005886">
    <property type="term" value="C:plasma membrane"/>
    <property type="evidence" value="ECO:0007669"/>
    <property type="project" value="UniProtKB-SubCell"/>
</dbReference>
<dbReference type="PANTHER" id="PTHR30294">
    <property type="entry name" value="MEMBRANE COMPONENT OF ABC TRANSPORTER YHHJ-RELATED"/>
    <property type="match status" value="1"/>
</dbReference>
<keyword evidence="11" id="KW-1185">Reference proteome</keyword>
<comment type="similarity">
    <text evidence="2">Belongs to the ABC-2 integral membrane protein family.</text>
</comment>
<evidence type="ECO:0000256" key="3">
    <source>
        <dbReference type="ARBA" id="ARBA00022448"/>
    </source>
</evidence>
<keyword evidence="5 8" id="KW-0812">Transmembrane</keyword>
<dbReference type="EMBL" id="BMIO01000008">
    <property type="protein sequence ID" value="GGD50676.1"/>
    <property type="molecule type" value="Genomic_DNA"/>
</dbReference>
<dbReference type="RefSeq" id="WP_066763680.1">
    <property type="nucleotide sequence ID" value="NZ_BMIO01000008.1"/>
</dbReference>
<comment type="subcellular location">
    <subcellularLocation>
        <location evidence="1">Cell membrane</location>
        <topology evidence="1">Multi-pass membrane protein</topology>
    </subcellularLocation>
</comment>
<feature type="transmembrane region" description="Helical" evidence="8">
    <location>
        <begin position="261"/>
        <end position="283"/>
    </location>
</feature>
<dbReference type="Proteomes" id="UP000598997">
    <property type="component" value="Unassembled WGS sequence"/>
</dbReference>
<evidence type="ECO:0000256" key="4">
    <source>
        <dbReference type="ARBA" id="ARBA00022475"/>
    </source>
</evidence>
<accession>A0A916YLS5</accession>
<evidence type="ECO:0000256" key="5">
    <source>
        <dbReference type="ARBA" id="ARBA00022692"/>
    </source>
</evidence>
<keyword evidence="4" id="KW-1003">Cell membrane</keyword>
<comment type="caution">
    <text evidence="10">The sequence shown here is derived from an EMBL/GenBank/DDBJ whole genome shotgun (WGS) entry which is preliminary data.</text>
</comment>
<dbReference type="Pfam" id="PF12698">
    <property type="entry name" value="ABC2_membrane_3"/>
    <property type="match status" value="1"/>
</dbReference>
<feature type="transmembrane region" description="Helical" evidence="8">
    <location>
        <begin position="226"/>
        <end position="255"/>
    </location>
</feature>
<protein>
    <submittedName>
        <fullName evidence="10">Membrane protein</fullName>
    </submittedName>
</protein>
<keyword evidence="6 8" id="KW-1133">Transmembrane helix</keyword>
<evidence type="ECO:0000256" key="7">
    <source>
        <dbReference type="ARBA" id="ARBA00023136"/>
    </source>
</evidence>
<dbReference type="InterPro" id="IPR013525">
    <property type="entry name" value="ABC2_TM"/>
</dbReference>
<proteinExistence type="inferred from homology"/>
<dbReference type="InterPro" id="IPR051449">
    <property type="entry name" value="ABC-2_transporter_component"/>
</dbReference>
<feature type="transmembrane region" description="Helical" evidence="8">
    <location>
        <begin position="354"/>
        <end position="372"/>
    </location>
</feature>
<gene>
    <name evidence="10" type="ORF">GCM10010989_26090</name>
</gene>
<evidence type="ECO:0000256" key="1">
    <source>
        <dbReference type="ARBA" id="ARBA00004651"/>
    </source>
</evidence>
<evidence type="ECO:0000256" key="2">
    <source>
        <dbReference type="ARBA" id="ARBA00007783"/>
    </source>
</evidence>
<evidence type="ECO:0000313" key="10">
    <source>
        <dbReference type="EMBL" id="GGD50676.1"/>
    </source>
</evidence>
<dbReference type="PANTHER" id="PTHR30294:SF29">
    <property type="entry name" value="MULTIDRUG ABC TRANSPORTER PERMEASE YBHS-RELATED"/>
    <property type="match status" value="1"/>
</dbReference>
<evidence type="ECO:0000256" key="8">
    <source>
        <dbReference type="SAM" id="Phobius"/>
    </source>
</evidence>
<dbReference type="InterPro" id="IPR047817">
    <property type="entry name" value="ABC2_TM_bact-type"/>
</dbReference>
<keyword evidence="3" id="KW-0813">Transport</keyword>
<sequence length="377" mass="40712">MIDPASHPRLARFAAMMSKETRQILRDPSTFLIAFLLPVMLLFLMGYGVNLDATSTRVGMAVEDDSGEASSLAGAYASSRYFDVVETGPLQRLRKSLVSDDIRAIIVIPQDFGRDVAAGGGEVRVITDGSLPNTASFVAGQAEGVRATWAAQRASDRGMAADPPIDLLSRFWFNPELASRNFLVPGSIAIVMTMIGSLLTALVVAREWERGTLEALMATPIGMGEFLLTKVIPYFALGIVSMALCTLLAIFVFGVPFRGSVFALFLIASVYLVPALGQGLLISSALKNQFVASQVALLTAFLPTMLLSGFVFEIASMPKPIQALTYIVPARYLIPQIQTVFIAGDDWGLFLPDMAILLAFGAVLFGLCLRFTRRRIA</sequence>
<feature type="transmembrane region" description="Helical" evidence="8">
    <location>
        <begin position="182"/>
        <end position="205"/>
    </location>
</feature>
<organism evidence="10 11">
    <name type="scientific">Croceicoccus pelagius</name>
    <dbReference type="NCBI Taxonomy" id="1703341"/>
    <lineage>
        <taxon>Bacteria</taxon>
        <taxon>Pseudomonadati</taxon>
        <taxon>Pseudomonadota</taxon>
        <taxon>Alphaproteobacteria</taxon>
        <taxon>Sphingomonadales</taxon>
        <taxon>Erythrobacteraceae</taxon>
        <taxon>Croceicoccus</taxon>
    </lineage>
</organism>
<feature type="transmembrane region" description="Helical" evidence="8">
    <location>
        <begin position="29"/>
        <end position="49"/>
    </location>
</feature>
<evidence type="ECO:0000256" key="6">
    <source>
        <dbReference type="ARBA" id="ARBA00022989"/>
    </source>
</evidence>
<feature type="domain" description="ABC transmembrane type-2" evidence="9">
    <location>
        <begin position="135"/>
        <end position="375"/>
    </location>
</feature>
<dbReference type="AlphaFoldDB" id="A0A916YLS5"/>
<reference evidence="10 11" key="1">
    <citation type="journal article" date="2014" name="Int. J. Syst. Evol. Microbiol.">
        <title>Complete genome sequence of Corynebacterium casei LMG S-19264T (=DSM 44701T), isolated from a smear-ripened cheese.</title>
        <authorList>
            <consortium name="US DOE Joint Genome Institute (JGI-PGF)"/>
            <person name="Walter F."/>
            <person name="Albersmeier A."/>
            <person name="Kalinowski J."/>
            <person name="Ruckert C."/>
        </authorList>
    </citation>
    <scope>NUCLEOTIDE SEQUENCE [LARGE SCALE GENOMIC DNA]</scope>
    <source>
        <strain evidence="10 11">CGMCC 1.15358</strain>
    </source>
</reference>
<evidence type="ECO:0000313" key="11">
    <source>
        <dbReference type="Proteomes" id="UP000598997"/>
    </source>
</evidence>
<name>A0A916YLS5_9SPHN</name>
<dbReference type="PROSITE" id="PS51012">
    <property type="entry name" value="ABC_TM2"/>
    <property type="match status" value="1"/>
</dbReference>
<dbReference type="GO" id="GO:0140359">
    <property type="term" value="F:ABC-type transporter activity"/>
    <property type="evidence" value="ECO:0007669"/>
    <property type="project" value="InterPro"/>
</dbReference>
<dbReference type="OrthoDB" id="9784671at2"/>
<evidence type="ECO:0000259" key="9">
    <source>
        <dbReference type="PROSITE" id="PS51012"/>
    </source>
</evidence>
<feature type="transmembrane region" description="Helical" evidence="8">
    <location>
        <begin position="295"/>
        <end position="315"/>
    </location>
</feature>